<keyword evidence="3" id="KW-1185">Reference proteome</keyword>
<dbReference type="Pfam" id="PF00903">
    <property type="entry name" value="Glyoxalase"/>
    <property type="match status" value="1"/>
</dbReference>
<name>A0A9N7QCZ1_9BACT</name>
<dbReference type="InterPro" id="IPR037523">
    <property type="entry name" value="VOC_core"/>
</dbReference>
<dbReference type="InterPro" id="IPR004360">
    <property type="entry name" value="Glyas_Fos-R_dOase_dom"/>
</dbReference>
<dbReference type="SUPFAM" id="SSF54593">
    <property type="entry name" value="Glyoxalase/Bleomycin resistance protein/Dihydroxybiphenyl dioxygenase"/>
    <property type="match status" value="1"/>
</dbReference>
<gene>
    <name evidence="2" type="ORF">CCAX7_27810</name>
</gene>
<dbReference type="PANTHER" id="PTHR33993">
    <property type="entry name" value="GLYOXALASE-RELATED"/>
    <property type="match status" value="1"/>
</dbReference>
<dbReference type="InterPro" id="IPR052164">
    <property type="entry name" value="Anthracycline_SecMetBiosynth"/>
</dbReference>
<protein>
    <recommendedName>
        <fullName evidence="1">VOC domain-containing protein</fullName>
    </recommendedName>
</protein>
<sequence length="122" mass="13171">MRGSKMTTVQLNLVVIRAEDIDRAAKFYSILGLEFHKHRHGTGPEHCASETGGIVFEIYPPKQGESSAGTRIGFQIPSIDAVIAGLEAAGARIISPATDSPWGRRAVIADLDGHRVELTEPH</sequence>
<dbReference type="EMBL" id="AP025739">
    <property type="protein sequence ID" value="BDI30730.1"/>
    <property type="molecule type" value="Genomic_DNA"/>
</dbReference>
<dbReference type="Proteomes" id="UP000287394">
    <property type="component" value="Chromosome"/>
</dbReference>
<dbReference type="InterPro" id="IPR029068">
    <property type="entry name" value="Glyas_Bleomycin-R_OHBP_Dase"/>
</dbReference>
<evidence type="ECO:0000313" key="2">
    <source>
        <dbReference type="EMBL" id="BDI30730.1"/>
    </source>
</evidence>
<dbReference type="PROSITE" id="PS51819">
    <property type="entry name" value="VOC"/>
    <property type="match status" value="1"/>
</dbReference>
<dbReference type="Gene3D" id="3.10.180.10">
    <property type="entry name" value="2,3-Dihydroxybiphenyl 1,2-Dioxygenase, domain 1"/>
    <property type="match status" value="1"/>
</dbReference>
<accession>A0A9N7QCZ1</accession>
<dbReference type="KEGG" id="ccot:CCAX7_27810"/>
<organism evidence="2 3">
    <name type="scientific">Capsulimonas corticalis</name>
    <dbReference type="NCBI Taxonomy" id="2219043"/>
    <lineage>
        <taxon>Bacteria</taxon>
        <taxon>Bacillati</taxon>
        <taxon>Armatimonadota</taxon>
        <taxon>Armatimonadia</taxon>
        <taxon>Capsulimonadales</taxon>
        <taxon>Capsulimonadaceae</taxon>
        <taxon>Capsulimonas</taxon>
    </lineage>
</organism>
<reference evidence="2 3" key="1">
    <citation type="journal article" date="2019" name="Int. J. Syst. Evol. Microbiol.">
        <title>Capsulimonas corticalis gen. nov., sp. nov., an aerobic capsulated bacterium, of a novel bacterial order, Capsulimonadales ord. nov., of the class Armatimonadia of the phylum Armatimonadetes.</title>
        <authorList>
            <person name="Li J."/>
            <person name="Kudo C."/>
            <person name="Tonouchi A."/>
        </authorList>
    </citation>
    <scope>NUCLEOTIDE SEQUENCE [LARGE SCALE GENOMIC DNA]</scope>
    <source>
        <strain evidence="2 3">AX-7</strain>
    </source>
</reference>
<proteinExistence type="predicted"/>
<evidence type="ECO:0000259" key="1">
    <source>
        <dbReference type="PROSITE" id="PS51819"/>
    </source>
</evidence>
<feature type="domain" description="VOC" evidence="1">
    <location>
        <begin position="10"/>
        <end position="121"/>
    </location>
</feature>
<dbReference type="AlphaFoldDB" id="A0A9N7QCZ1"/>
<evidence type="ECO:0000313" key="3">
    <source>
        <dbReference type="Proteomes" id="UP000287394"/>
    </source>
</evidence>